<feature type="domain" description="Initiator Rep protein WH1" evidence="3">
    <location>
        <begin position="8"/>
        <end position="151"/>
    </location>
</feature>
<feature type="compositionally biased region" description="Basic and acidic residues" evidence="2">
    <location>
        <begin position="241"/>
        <end position="255"/>
    </location>
</feature>
<sequence>MEFLLNEIVKYENSLNDVSFRKFNPNELDLFFSICSKLKDKYTQEIEFSFEQLKELSNYSPTSVKRFMNDLDKTYTKMLGLTYGERTETRIKRFVLFTKFDINADTQTVKIGINNEFEFLLNDFEMFTKFELKEFTEINSSYTKTIYRKLKQFKGTGFYTVSIEEFKRLLDIPKSYRMYDIDRRILDKSIKELKPFFKSLSYKKEKAKKGNKIERISFIFEEKKQAQVPLYDWVNNKEIESQSERYKSEKSKQEKSNTSVVN</sequence>
<dbReference type="Gene3D" id="1.10.10.10">
    <property type="entry name" value="Winged helix-like DNA-binding domain superfamily/Winged helix DNA-binding domain"/>
    <property type="match status" value="1"/>
</dbReference>
<dbReference type="Pfam" id="PF21205">
    <property type="entry name" value="Rep3_C"/>
    <property type="match status" value="1"/>
</dbReference>
<comment type="similarity">
    <text evidence="1">Belongs to the initiator RepB protein family.</text>
</comment>
<dbReference type="InterPro" id="IPR036390">
    <property type="entry name" value="WH_DNA-bd_sf"/>
</dbReference>
<reference evidence="4 5" key="1">
    <citation type="journal article" date="2020" name="Microorganisms">
        <title>New Insight into Antimicrobial Compounds from Food and Marine-Sourced Carnobacterium Species through Phenotype and Genome Analyses.</title>
        <authorList>
            <person name="Begrem S."/>
            <person name="Ivaniuk F."/>
            <person name="Gigout-Chevalier F."/>
            <person name="Kolypczuk L."/>
            <person name="Bonnetot S."/>
            <person name="Leroi F."/>
            <person name="Grovel O."/>
            <person name="Delbarre-Ladrat C."/>
            <person name="Passerini D."/>
        </authorList>
    </citation>
    <scope>NUCLEOTIDE SEQUENCE [LARGE SCALE GENOMIC DNA]</scope>
    <source>
        <strain evidence="4 5">MIP2551</strain>
    </source>
</reference>
<evidence type="ECO:0000256" key="2">
    <source>
        <dbReference type="SAM" id="MobiDB-lite"/>
    </source>
</evidence>
<accession>A0ABR7TEL5</accession>
<gene>
    <name evidence="4" type="ORF">GLO26_11560</name>
</gene>
<dbReference type="InterPro" id="IPR036388">
    <property type="entry name" value="WH-like_DNA-bd_sf"/>
</dbReference>
<keyword evidence="5" id="KW-1185">Reference proteome</keyword>
<protein>
    <submittedName>
        <fullName evidence="4">RepB family plasmid replication initiator protein</fullName>
    </submittedName>
</protein>
<dbReference type="InterPro" id="IPR000525">
    <property type="entry name" value="Initiator_Rep_WH1"/>
</dbReference>
<dbReference type="SUPFAM" id="SSF46785">
    <property type="entry name" value="Winged helix' DNA-binding domain"/>
    <property type="match status" value="1"/>
</dbReference>
<dbReference type="Proteomes" id="UP000638836">
    <property type="component" value="Unassembled WGS sequence"/>
</dbReference>
<dbReference type="Pfam" id="PF01051">
    <property type="entry name" value="Rep3_N"/>
    <property type="match status" value="1"/>
</dbReference>
<comment type="caution">
    <text evidence="4">The sequence shown here is derived from an EMBL/GenBank/DDBJ whole genome shotgun (WGS) entry which is preliminary data.</text>
</comment>
<evidence type="ECO:0000259" key="3">
    <source>
        <dbReference type="Pfam" id="PF01051"/>
    </source>
</evidence>
<organism evidence="4 5">
    <name type="scientific">Carnobacterium inhibens</name>
    <dbReference type="NCBI Taxonomy" id="147709"/>
    <lineage>
        <taxon>Bacteria</taxon>
        <taxon>Bacillati</taxon>
        <taxon>Bacillota</taxon>
        <taxon>Bacilli</taxon>
        <taxon>Lactobacillales</taxon>
        <taxon>Carnobacteriaceae</taxon>
        <taxon>Carnobacterium</taxon>
    </lineage>
</organism>
<dbReference type="EMBL" id="WNJQ01000020">
    <property type="protein sequence ID" value="MBC9826408.1"/>
    <property type="molecule type" value="Genomic_DNA"/>
</dbReference>
<name>A0ABR7TEL5_9LACT</name>
<evidence type="ECO:0000256" key="1">
    <source>
        <dbReference type="ARBA" id="ARBA00038283"/>
    </source>
</evidence>
<evidence type="ECO:0000313" key="5">
    <source>
        <dbReference type="Proteomes" id="UP000638836"/>
    </source>
</evidence>
<feature type="region of interest" description="Disordered" evidence="2">
    <location>
        <begin position="241"/>
        <end position="262"/>
    </location>
</feature>
<proteinExistence type="inferred from homology"/>
<evidence type="ECO:0000313" key="4">
    <source>
        <dbReference type="EMBL" id="MBC9826408.1"/>
    </source>
</evidence>